<name>A0A1I6MZ14_9BACT</name>
<evidence type="ECO:0000256" key="2">
    <source>
        <dbReference type="ARBA" id="ARBA00022598"/>
    </source>
</evidence>
<evidence type="ECO:0000256" key="5">
    <source>
        <dbReference type="ARBA" id="ARBA00022785"/>
    </source>
</evidence>
<dbReference type="RefSeq" id="WP_089842973.1">
    <property type="nucleotide sequence ID" value="NZ_FOZL01000002.1"/>
</dbReference>
<dbReference type="GO" id="GO:0008270">
    <property type="term" value="F:zinc ion binding"/>
    <property type="evidence" value="ECO:0007669"/>
    <property type="project" value="UniProtKB-UniRule"/>
</dbReference>
<evidence type="ECO:0000256" key="1">
    <source>
        <dbReference type="ARBA" id="ARBA00005061"/>
    </source>
</evidence>
<keyword evidence="7 11" id="KW-0067">ATP-binding</keyword>
<evidence type="ECO:0000256" key="7">
    <source>
        <dbReference type="ARBA" id="ARBA00022840"/>
    </source>
</evidence>
<proteinExistence type="inferred from homology"/>
<dbReference type="SUPFAM" id="SSF52402">
    <property type="entry name" value="Adenine nucleotide alpha hydrolases-like"/>
    <property type="match status" value="1"/>
</dbReference>
<comment type="pathway">
    <text evidence="1 11">Purine metabolism; 7-cyano-7-deazaguanine biosynthesis.</text>
</comment>
<reference evidence="12 13" key="1">
    <citation type="submission" date="2016-10" db="EMBL/GenBank/DDBJ databases">
        <authorList>
            <person name="de Groot N.N."/>
        </authorList>
    </citation>
    <scope>NUCLEOTIDE SEQUENCE [LARGE SCALE GENOMIC DNA]</scope>
    <source>
        <strain evidence="12 13">DSM 21001</strain>
    </source>
</reference>
<evidence type="ECO:0000256" key="9">
    <source>
        <dbReference type="ARBA" id="ARBA00039149"/>
    </source>
</evidence>
<gene>
    <name evidence="11" type="primary">queC</name>
    <name evidence="12" type="ORF">SAMN05421771_3950</name>
</gene>
<keyword evidence="2 11" id="KW-0436">Ligase</keyword>
<sequence length="230" mass="24972">MSKPKAVLCLSGGMDSCVCAALAARDYEVYALHFSYGQRTELRELQSAREIVRLTNAKELMHLTIDLFRKIGGSALTDEAIAVPDAVEHVDGSDRVGDEVPVTYVPFRNAHFLSAAVSWAEVLGAETILIGAVEQDSSGYPDCRPSYYAAFNELIKMGTKDGTIRVETPLIAMRKREIVALGVELGAPFHVSWSCYASGTEACGVCESCALRLKAFEEAGAVDPIVYSRR</sequence>
<dbReference type="AlphaFoldDB" id="A0A1I6MZ14"/>
<dbReference type="STRING" id="474950.SAMN05421771_3950"/>
<dbReference type="Gene3D" id="3.40.50.620">
    <property type="entry name" value="HUPs"/>
    <property type="match status" value="1"/>
</dbReference>
<organism evidence="12 13">
    <name type="scientific">Granulicella pectinivorans</name>
    <dbReference type="NCBI Taxonomy" id="474950"/>
    <lineage>
        <taxon>Bacteria</taxon>
        <taxon>Pseudomonadati</taxon>
        <taxon>Acidobacteriota</taxon>
        <taxon>Terriglobia</taxon>
        <taxon>Terriglobales</taxon>
        <taxon>Acidobacteriaceae</taxon>
        <taxon>Granulicella</taxon>
    </lineage>
</organism>
<keyword evidence="6 11" id="KW-0862">Zinc</keyword>
<feature type="binding site" evidence="11">
    <location>
        <position position="203"/>
    </location>
    <ligand>
        <name>Zn(2+)</name>
        <dbReference type="ChEBI" id="CHEBI:29105"/>
    </ligand>
</feature>
<evidence type="ECO:0000256" key="8">
    <source>
        <dbReference type="ARBA" id="ARBA00037993"/>
    </source>
</evidence>
<keyword evidence="13" id="KW-1185">Reference proteome</keyword>
<feature type="binding site" evidence="11">
    <location>
        <position position="195"/>
    </location>
    <ligand>
        <name>Zn(2+)</name>
        <dbReference type="ChEBI" id="CHEBI:29105"/>
    </ligand>
</feature>
<evidence type="ECO:0000256" key="6">
    <source>
        <dbReference type="ARBA" id="ARBA00022833"/>
    </source>
</evidence>
<dbReference type="EC" id="6.3.4.20" evidence="9 11"/>
<evidence type="ECO:0000256" key="11">
    <source>
        <dbReference type="HAMAP-Rule" id="MF_01633"/>
    </source>
</evidence>
<comment type="catalytic activity">
    <reaction evidence="10 11">
        <text>7-carboxy-7-carbaguanine + NH4(+) + 2 ATP = 7-cyano-7-carbaguanine + 2 AMP + 2 diphosphate + 2 H(+)</text>
        <dbReference type="Rhea" id="RHEA:27982"/>
        <dbReference type="ChEBI" id="CHEBI:15378"/>
        <dbReference type="ChEBI" id="CHEBI:28938"/>
        <dbReference type="ChEBI" id="CHEBI:30616"/>
        <dbReference type="ChEBI" id="CHEBI:33019"/>
        <dbReference type="ChEBI" id="CHEBI:45075"/>
        <dbReference type="ChEBI" id="CHEBI:61036"/>
        <dbReference type="ChEBI" id="CHEBI:456215"/>
        <dbReference type="EC" id="6.3.4.20"/>
    </reaction>
</comment>
<feature type="binding site" evidence="11">
    <location>
        <position position="209"/>
    </location>
    <ligand>
        <name>Zn(2+)</name>
        <dbReference type="ChEBI" id="CHEBI:29105"/>
    </ligand>
</feature>
<keyword evidence="3 11" id="KW-0479">Metal-binding</keyword>
<dbReference type="OrthoDB" id="9789567at2"/>
<dbReference type="PANTHER" id="PTHR42914:SF1">
    <property type="entry name" value="7-CYANO-7-DEAZAGUANINE SYNTHASE"/>
    <property type="match status" value="1"/>
</dbReference>
<dbReference type="Proteomes" id="UP000199024">
    <property type="component" value="Unassembled WGS sequence"/>
</dbReference>
<dbReference type="EMBL" id="FOZL01000002">
    <property type="protein sequence ID" value="SFS20919.1"/>
    <property type="molecule type" value="Genomic_DNA"/>
</dbReference>
<dbReference type="NCBIfam" id="TIGR00364">
    <property type="entry name" value="7-cyano-7-deazaguanine synthase QueC"/>
    <property type="match status" value="1"/>
</dbReference>
<accession>A0A1I6MZ14</accession>
<comment type="cofactor">
    <cofactor evidence="11">
        <name>Zn(2+)</name>
        <dbReference type="ChEBI" id="CHEBI:29105"/>
    </cofactor>
    <text evidence="11">Binds 1 zinc ion per subunit.</text>
</comment>
<comment type="function">
    <text evidence="11">Catalyzes the ATP-dependent conversion of 7-carboxy-7-deazaguanine (CDG) to 7-cyano-7-deazaguanine (preQ(0)).</text>
</comment>
<dbReference type="PIRSF" id="PIRSF006293">
    <property type="entry name" value="ExsB"/>
    <property type="match status" value="1"/>
</dbReference>
<keyword evidence="4 11" id="KW-0547">Nucleotide-binding</keyword>
<dbReference type="GO" id="GO:0016879">
    <property type="term" value="F:ligase activity, forming carbon-nitrogen bonds"/>
    <property type="evidence" value="ECO:0007669"/>
    <property type="project" value="UniProtKB-UniRule"/>
</dbReference>
<comment type="similarity">
    <text evidence="8 11">Belongs to the QueC family.</text>
</comment>
<dbReference type="InterPro" id="IPR018317">
    <property type="entry name" value="QueC"/>
</dbReference>
<evidence type="ECO:0000313" key="12">
    <source>
        <dbReference type="EMBL" id="SFS20919.1"/>
    </source>
</evidence>
<dbReference type="InterPro" id="IPR014729">
    <property type="entry name" value="Rossmann-like_a/b/a_fold"/>
</dbReference>
<dbReference type="CDD" id="cd01995">
    <property type="entry name" value="QueC-like"/>
    <property type="match status" value="1"/>
</dbReference>
<evidence type="ECO:0000256" key="4">
    <source>
        <dbReference type="ARBA" id="ARBA00022741"/>
    </source>
</evidence>
<dbReference type="HAMAP" id="MF_01633">
    <property type="entry name" value="QueC"/>
    <property type="match status" value="1"/>
</dbReference>
<feature type="binding site" evidence="11">
    <location>
        <begin position="10"/>
        <end position="20"/>
    </location>
    <ligand>
        <name>ATP</name>
        <dbReference type="ChEBI" id="CHEBI:30616"/>
    </ligand>
</feature>
<protein>
    <recommendedName>
        <fullName evidence="9 11">7-cyano-7-deazaguanine synthase</fullName>
        <ecNumber evidence="9 11">6.3.4.20</ecNumber>
    </recommendedName>
    <alternativeName>
        <fullName evidence="11">7-cyano-7-carbaguanine synthase</fullName>
    </alternativeName>
    <alternativeName>
        <fullName evidence="11">PreQ(0) synthase</fullName>
    </alternativeName>
    <alternativeName>
        <fullName evidence="11">Queuosine biosynthesis protein QueC</fullName>
    </alternativeName>
</protein>
<feature type="binding site" evidence="11">
    <location>
        <position position="206"/>
    </location>
    <ligand>
        <name>Zn(2+)</name>
        <dbReference type="ChEBI" id="CHEBI:29105"/>
    </ligand>
</feature>
<dbReference type="UniPathway" id="UPA00391"/>
<evidence type="ECO:0000313" key="13">
    <source>
        <dbReference type="Proteomes" id="UP000199024"/>
    </source>
</evidence>
<keyword evidence="5 11" id="KW-0671">Queuosine biosynthesis</keyword>
<dbReference type="PANTHER" id="PTHR42914">
    <property type="entry name" value="7-CYANO-7-DEAZAGUANINE SYNTHASE"/>
    <property type="match status" value="1"/>
</dbReference>
<dbReference type="Pfam" id="PF06508">
    <property type="entry name" value="QueC"/>
    <property type="match status" value="1"/>
</dbReference>
<dbReference type="GO" id="GO:0008616">
    <property type="term" value="P:tRNA queuosine(34) biosynthetic process"/>
    <property type="evidence" value="ECO:0007669"/>
    <property type="project" value="UniProtKB-UniRule"/>
</dbReference>
<evidence type="ECO:0000256" key="10">
    <source>
        <dbReference type="ARBA" id="ARBA00047890"/>
    </source>
</evidence>
<evidence type="ECO:0000256" key="3">
    <source>
        <dbReference type="ARBA" id="ARBA00022723"/>
    </source>
</evidence>
<dbReference type="GO" id="GO:0005524">
    <property type="term" value="F:ATP binding"/>
    <property type="evidence" value="ECO:0007669"/>
    <property type="project" value="UniProtKB-UniRule"/>
</dbReference>